<keyword evidence="3" id="KW-1185">Reference proteome</keyword>
<evidence type="ECO:0000313" key="4">
    <source>
        <dbReference type="RefSeq" id="XP_022235347.1"/>
    </source>
</evidence>
<dbReference type="Proteomes" id="UP000694941">
    <property type="component" value="Unplaced"/>
</dbReference>
<feature type="compositionally biased region" description="Basic and acidic residues" evidence="1">
    <location>
        <begin position="28"/>
        <end position="37"/>
    </location>
</feature>
<keyword evidence="2" id="KW-0732">Signal</keyword>
<gene>
    <name evidence="4" type="primary">LOC111083262</name>
</gene>
<evidence type="ECO:0000313" key="3">
    <source>
        <dbReference type="Proteomes" id="UP000694941"/>
    </source>
</evidence>
<dbReference type="GeneID" id="111083262"/>
<sequence>MDEDKNNMLRSVFLFGLLGLALAASSDTTKEEDDKKPRVSSNQPVYFSSASSGSSTSAKDSKENHQAPSVNQGGHYYYYYPVQEKQQLKDNSYSVSELQPTYVASSSGSSFKPAGTTSFDKSSAQGSSGSEIYQAAADTQDLNPTVYASQFSGSSSGQLGSSGHGSGINQLVTGVFPGNTGNYVGYLPSANSLNYQYPIGSGSYGLGQGSSSYGFGSLLMQVLGLLGLGLLIPTVTSLTGTSAATSRKQEELNVFSGFGKKLEKYYAIYRSAVEDEDCMNRIICELGNAMSDVRGKTTVINVLDQFVPNWMESKMGVFKVAALSREVGKCSKYRCRW</sequence>
<evidence type="ECO:0000256" key="1">
    <source>
        <dbReference type="SAM" id="MobiDB-lite"/>
    </source>
</evidence>
<accession>A0ABM1RVE2</accession>
<feature type="chain" id="PRO_5046882870" evidence="2">
    <location>
        <begin position="24"/>
        <end position="337"/>
    </location>
</feature>
<feature type="compositionally biased region" description="Low complexity" evidence="1">
    <location>
        <begin position="48"/>
        <end position="58"/>
    </location>
</feature>
<feature type="signal peptide" evidence="2">
    <location>
        <begin position="1"/>
        <end position="23"/>
    </location>
</feature>
<protein>
    <submittedName>
        <fullName evidence="4">Uncharacterized protein LOC111083262</fullName>
    </submittedName>
</protein>
<dbReference type="RefSeq" id="XP_022235347.1">
    <property type="nucleotide sequence ID" value="XM_022379639.1"/>
</dbReference>
<proteinExistence type="predicted"/>
<feature type="region of interest" description="Disordered" evidence="1">
    <location>
        <begin position="26"/>
        <end position="72"/>
    </location>
</feature>
<reference evidence="4" key="1">
    <citation type="submission" date="2025-08" db="UniProtKB">
        <authorList>
            <consortium name="RefSeq"/>
        </authorList>
    </citation>
    <scope>IDENTIFICATION</scope>
    <source>
        <tissue evidence="4">Muscle</tissue>
    </source>
</reference>
<feature type="region of interest" description="Disordered" evidence="1">
    <location>
        <begin position="105"/>
        <end position="126"/>
    </location>
</feature>
<organism evidence="3 4">
    <name type="scientific">Limulus polyphemus</name>
    <name type="common">Atlantic horseshoe crab</name>
    <dbReference type="NCBI Taxonomy" id="6850"/>
    <lineage>
        <taxon>Eukaryota</taxon>
        <taxon>Metazoa</taxon>
        <taxon>Ecdysozoa</taxon>
        <taxon>Arthropoda</taxon>
        <taxon>Chelicerata</taxon>
        <taxon>Merostomata</taxon>
        <taxon>Xiphosura</taxon>
        <taxon>Limulidae</taxon>
        <taxon>Limulus</taxon>
    </lineage>
</organism>
<evidence type="ECO:0000256" key="2">
    <source>
        <dbReference type="SAM" id="SignalP"/>
    </source>
</evidence>
<name>A0ABM1RVE2_LIMPO</name>